<feature type="non-terminal residue" evidence="1">
    <location>
        <position position="1"/>
    </location>
</feature>
<accession>A0A0K2TR91</accession>
<protein>
    <submittedName>
        <fullName evidence="1">Uncharacterized protein</fullName>
    </submittedName>
</protein>
<organism evidence="1">
    <name type="scientific">Lepeophtheirus salmonis</name>
    <name type="common">Salmon louse</name>
    <name type="synonym">Caligus salmonis</name>
    <dbReference type="NCBI Taxonomy" id="72036"/>
    <lineage>
        <taxon>Eukaryota</taxon>
        <taxon>Metazoa</taxon>
        <taxon>Ecdysozoa</taxon>
        <taxon>Arthropoda</taxon>
        <taxon>Crustacea</taxon>
        <taxon>Multicrustacea</taxon>
        <taxon>Hexanauplia</taxon>
        <taxon>Copepoda</taxon>
        <taxon>Siphonostomatoida</taxon>
        <taxon>Caligidae</taxon>
        <taxon>Lepeophtheirus</taxon>
    </lineage>
</organism>
<reference evidence="1" key="1">
    <citation type="submission" date="2014-05" db="EMBL/GenBank/DDBJ databases">
        <authorList>
            <person name="Chronopoulou M."/>
        </authorList>
    </citation>
    <scope>NUCLEOTIDE SEQUENCE</scope>
    <source>
        <tissue evidence="1">Whole organism</tissue>
    </source>
</reference>
<sequence>LLNLLIHTHHHPVNTCYLEPQVNALCDSKLYIIRFIPDSSCLINLLLIQIAQTYIYIYIYVCIPRNEVDFNATYYFFFINHRYYEKSVYITIGEGLLDKCLVEHNRAVGENVFLIIFKKNIIGVDFKNVIFLLHVLEANHATFSIKHRFVFI</sequence>
<proteinExistence type="predicted"/>
<dbReference type="AlphaFoldDB" id="A0A0K2TR91"/>
<dbReference type="EMBL" id="HACA01010836">
    <property type="protein sequence ID" value="CDW28197.1"/>
    <property type="molecule type" value="Transcribed_RNA"/>
</dbReference>
<name>A0A0K2TR91_LEPSM</name>
<evidence type="ECO:0000313" key="1">
    <source>
        <dbReference type="EMBL" id="CDW28197.1"/>
    </source>
</evidence>